<comment type="caution">
    <text evidence="8">The sequence shown here is derived from an EMBL/GenBank/DDBJ whole genome shotgun (WGS) entry which is preliminary data.</text>
</comment>
<name>A0A3M0CQT4_9PROT</name>
<evidence type="ECO:0000256" key="3">
    <source>
        <dbReference type="ARBA" id="ARBA00022741"/>
    </source>
</evidence>
<reference evidence="8 9" key="1">
    <citation type="submission" date="2018-10" db="EMBL/GenBank/DDBJ databases">
        <title>Genomic Encyclopedia of Archaeal and Bacterial Type Strains, Phase II (KMG-II): from individual species to whole genera.</title>
        <authorList>
            <person name="Goeker M."/>
        </authorList>
    </citation>
    <scope>NUCLEOTIDE SEQUENCE [LARGE SCALE GENOMIC DNA]</scope>
    <source>
        <strain evidence="8 9">DSM 25217</strain>
    </source>
</reference>
<comment type="subcellular location">
    <subcellularLocation>
        <location evidence="6">Cytoplasm</location>
    </subcellularLocation>
</comment>
<keyword evidence="1 6" id="KW-0436">Ligase</keyword>
<dbReference type="HAMAP" id="MF_01161">
    <property type="entry name" value="tRNA_Ile_lys_synt"/>
    <property type="match status" value="1"/>
</dbReference>
<proteinExistence type="inferred from homology"/>
<comment type="function">
    <text evidence="6">Ligates lysine onto the cytidine present at position 34 of the AUA codon-specific tRNA(Ile) that contains the anticodon CAU, in an ATP-dependent manner. Cytidine is converted to lysidine, thus changing the amino acid specificity of the tRNA from methionine to isoleucine.</text>
</comment>
<evidence type="ECO:0000313" key="9">
    <source>
        <dbReference type="Proteomes" id="UP000271227"/>
    </source>
</evidence>
<comment type="domain">
    <text evidence="6">The N-terminal region contains the highly conserved SGGXDS motif, predicted to be a P-loop motif involved in ATP binding.</text>
</comment>
<dbReference type="GO" id="GO:0032267">
    <property type="term" value="F:tRNA(Ile)-lysidine synthase activity"/>
    <property type="evidence" value="ECO:0007669"/>
    <property type="project" value="UniProtKB-EC"/>
</dbReference>
<dbReference type="InterPro" id="IPR011063">
    <property type="entry name" value="TilS/TtcA_N"/>
</dbReference>
<dbReference type="OrthoDB" id="9807403at2"/>
<dbReference type="GO" id="GO:0005524">
    <property type="term" value="F:ATP binding"/>
    <property type="evidence" value="ECO:0007669"/>
    <property type="project" value="UniProtKB-UniRule"/>
</dbReference>
<keyword evidence="3 6" id="KW-0547">Nucleotide-binding</keyword>
<dbReference type="InterPro" id="IPR012094">
    <property type="entry name" value="tRNA_Ile_lys_synt"/>
</dbReference>
<dbReference type="PANTHER" id="PTHR43033:SF1">
    <property type="entry name" value="TRNA(ILE)-LYSIDINE SYNTHASE-RELATED"/>
    <property type="match status" value="1"/>
</dbReference>
<dbReference type="EMBL" id="REFR01000009">
    <property type="protein sequence ID" value="RMB11862.1"/>
    <property type="molecule type" value="Genomic_DNA"/>
</dbReference>
<dbReference type="Gene3D" id="3.40.50.620">
    <property type="entry name" value="HUPs"/>
    <property type="match status" value="1"/>
</dbReference>
<dbReference type="Proteomes" id="UP000271227">
    <property type="component" value="Unassembled WGS sequence"/>
</dbReference>
<dbReference type="InParanoid" id="A0A3M0CQT4"/>
<gene>
    <name evidence="6" type="primary">tilS</name>
    <name evidence="8" type="ORF">BXY39_0348</name>
</gene>
<dbReference type="NCBIfam" id="TIGR02432">
    <property type="entry name" value="lysidine_TilS_N"/>
    <property type="match status" value="1"/>
</dbReference>
<feature type="domain" description="tRNA(Ile)-lysidine/2-thiocytidine synthase N-terminal" evidence="7">
    <location>
        <begin position="33"/>
        <end position="208"/>
    </location>
</feature>
<evidence type="ECO:0000256" key="4">
    <source>
        <dbReference type="ARBA" id="ARBA00022840"/>
    </source>
</evidence>
<keyword evidence="9" id="KW-1185">Reference proteome</keyword>
<accession>A0A3M0CQT4</accession>
<evidence type="ECO:0000256" key="6">
    <source>
        <dbReference type="HAMAP-Rule" id="MF_01161"/>
    </source>
</evidence>
<sequence length="448" mass="47179">MPHLTTDTGDPFTASELDAALSRLGVAVSAGLAVAVSGGADSMALVHLAARCRPVVALTVDHGLRPASASEAAFVARLLGQAGIAHHRLAWQGVKPATGVQAAARAARYGLMAAWCRDNGIDTLATAHHREDQAETVLLRLARGSGLTGLAAMRGRTLVPGCRETALVRPLLDQPKSRLTAFLKAENIDWIEDPSNEDPSYTRVQARRLLKAPPLEGLTPARLADTARRLARARDALDHYVDQWGRQYIVCAAEGFASLDRAGLALAPDEVILRALAATVKWVSGKGMGTQGGAGGVYGPRGDRLEDLLLALRDPAFRGATLAGTRFLIRRGSLFIVRELAAMPSTTLTPGQTLLYDGRFRVHMPDVMPSSSAFVAAPLGTAGWNSLPAPSVAVCRDKLPHDVAVVLPAVFSGDRLVSIPHWPDLIPGSVSAPAIRIAPAGPPPFSGA</sequence>
<keyword evidence="4 6" id="KW-0067">ATP-binding</keyword>
<comment type="catalytic activity">
    <reaction evidence="5 6">
        <text>cytidine(34) in tRNA(Ile2) + L-lysine + ATP = lysidine(34) in tRNA(Ile2) + AMP + diphosphate + H(+)</text>
        <dbReference type="Rhea" id="RHEA:43744"/>
        <dbReference type="Rhea" id="RHEA-COMP:10625"/>
        <dbReference type="Rhea" id="RHEA-COMP:10670"/>
        <dbReference type="ChEBI" id="CHEBI:15378"/>
        <dbReference type="ChEBI" id="CHEBI:30616"/>
        <dbReference type="ChEBI" id="CHEBI:32551"/>
        <dbReference type="ChEBI" id="CHEBI:33019"/>
        <dbReference type="ChEBI" id="CHEBI:82748"/>
        <dbReference type="ChEBI" id="CHEBI:83665"/>
        <dbReference type="ChEBI" id="CHEBI:456215"/>
        <dbReference type="EC" id="6.3.4.19"/>
    </reaction>
</comment>
<dbReference type="AlphaFoldDB" id="A0A3M0CQT4"/>
<evidence type="ECO:0000256" key="5">
    <source>
        <dbReference type="ARBA" id="ARBA00048539"/>
    </source>
</evidence>
<dbReference type="InterPro" id="IPR012795">
    <property type="entry name" value="tRNA_Ile_lys_synt_N"/>
</dbReference>
<feature type="binding site" evidence="6">
    <location>
        <begin position="37"/>
        <end position="42"/>
    </location>
    <ligand>
        <name>ATP</name>
        <dbReference type="ChEBI" id="CHEBI:30616"/>
    </ligand>
</feature>
<dbReference type="PANTHER" id="PTHR43033">
    <property type="entry name" value="TRNA(ILE)-LYSIDINE SYNTHASE-RELATED"/>
    <property type="match status" value="1"/>
</dbReference>
<dbReference type="InterPro" id="IPR014729">
    <property type="entry name" value="Rossmann-like_a/b/a_fold"/>
</dbReference>
<evidence type="ECO:0000313" key="8">
    <source>
        <dbReference type="EMBL" id="RMB11862.1"/>
    </source>
</evidence>
<organism evidence="8 9">
    <name type="scientific">Eilatimonas milleporae</name>
    <dbReference type="NCBI Taxonomy" id="911205"/>
    <lineage>
        <taxon>Bacteria</taxon>
        <taxon>Pseudomonadati</taxon>
        <taxon>Pseudomonadota</taxon>
        <taxon>Alphaproteobacteria</taxon>
        <taxon>Kordiimonadales</taxon>
        <taxon>Kordiimonadaceae</taxon>
        <taxon>Eilatimonas</taxon>
    </lineage>
</organism>
<keyword evidence="6" id="KW-0963">Cytoplasm</keyword>
<protein>
    <recommendedName>
        <fullName evidence="6">tRNA(Ile)-lysidine synthase</fullName>
        <ecNumber evidence="6">6.3.4.19</ecNumber>
    </recommendedName>
    <alternativeName>
        <fullName evidence="6">tRNA(Ile)-2-lysyl-cytidine synthase</fullName>
    </alternativeName>
    <alternativeName>
        <fullName evidence="6">tRNA(Ile)-lysidine synthetase</fullName>
    </alternativeName>
</protein>
<dbReference type="RefSeq" id="WP_121937096.1">
    <property type="nucleotide sequence ID" value="NZ_REFR01000009.1"/>
</dbReference>
<dbReference type="SUPFAM" id="SSF52402">
    <property type="entry name" value="Adenine nucleotide alpha hydrolases-like"/>
    <property type="match status" value="1"/>
</dbReference>
<dbReference type="GO" id="GO:0006400">
    <property type="term" value="P:tRNA modification"/>
    <property type="evidence" value="ECO:0007669"/>
    <property type="project" value="UniProtKB-UniRule"/>
</dbReference>
<dbReference type="EC" id="6.3.4.19" evidence="6"/>
<comment type="similarity">
    <text evidence="6">Belongs to the tRNA(Ile)-lysidine synthase family.</text>
</comment>
<evidence type="ECO:0000256" key="1">
    <source>
        <dbReference type="ARBA" id="ARBA00022598"/>
    </source>
</evidence>
<dbReference type="CDD" id="cd01992">
    <property type="entry name" value="TilS_N"/>
    <property type="match status" value="1"/>
</dbReference>
<evidence type="ECO:0000256" key="2">
    <source>
        <dbReference type="ARBA" id="ARBA00022694"/>
    </source>
</evidence>
<dbReference type="Pfam" id="PF01171">
    <property type="entry name" value="ATP_bind_3"/>
    <property type="match status" value="1"/>
</dbReference>
<dbReference type="GO" id="GO:0005737">
    <property type="term" value="C:cytoplasm"/>
    <property type="evidence" value="ECO:0007669"/>
    <property type="project" value="UniProtKB-SubCell"/>
</dbReference>
<evidence type="ECO:0000259" key="7">
    <source>
        <dbReference type="Pfam" id="PF01171"/>
    </source>
</evidence>
<keyword evidence="2 6" id="KW-0819">tRNA processing</keyword>